<comment type="caution">
    <text evidence="3">The sequence shown here is derived from an EMBL/GenBank/DDBJ whole genome shotgun (WGS) entry which is preliminary data.</text>
</comment>
<evidence type="ECO:0000256" key="2">
    <source>
        <dbReference type="SAM" id="SignalP"/>
    </source>
</evidence>
<dbReference type="PANTHER" id="PTHR30469">
    <property type="entry name" value="MULTIDRUG RESISTANCE PROTEIN MDTA"/>
    <property type="match status" value="1"/>
</dbReference>
<dbReference type="AlphaFoldDB" id="A0A0G9HBA6"/>
<accession>A0A0G9HBA6</accession>
<protein>
    <submittedName>
        <fullName evidence="3">RND transporter</fullName>
    </submittedName>
</protein>
<keyword evidence="2" id="KW-0732">Signal</keyword>
<dbReference type="Proteomes" id="UP000035481">
    <property type="component" value="Unassembled WGS sequence"/>
</dbReference>
<dbReference type="InterPro" id="IPR006143">
    <property type="entry name" value="RND_pump_MFP"/>
</dbReference>
<gene>
    <name evidence="3" type="ORF">Y882_06030</name>
</gene>
<dbReference type="NCBIfam" id="TIGR01730">
    <property type="entry name" value="RND_mfp"/>
    <property type="match status" value="1"/>
</dbReference>
<dbReference type="RefSeq" id="WP_046970945.1">
    <property type="nucleotide sequence ID" value="NZ_JPLA01000013.1"/>
</dbReference>
<dbReference type="OrthoDB" id="9778796at2"/>
<dbReference type="GO" id="GO:0015562">
    <property type="term" value="F:efflux transmembrane transporter activity"/>
    <property type="evidence" value="ECO:0007669"/>
    <property type="project" value="TreeGrafter"/>
</dbReference>
<proteinExistence type="inferred from homology"/>
<evidence type="ECO:0000313" key="3">
    <source>
        <dbReference type="EMBL" id="KLD64967.1"/>
    </source>
</evidence>
<name>A0A0G9HBA6_9GAMM</name>
<dbReference type="PATRIC" id="fig|1440762.4.peg.551"/>
<dbReference type="SUPFAM" id="SSF111369">
    <property type="entry name" value="HlyD-like secretion proteins"/>
    <property type="match status" value="1"/>
</dbReference>
<dbReference type="EMBL" id="JPLA01000013">
    <property type="protein sequence ID" value="KLD64967.1"/>
    <property type="molecule type" value="Genomic_DNA"/>
</dbReference>
<evidence type="ECO:0000313" key="4">
    <source>
        <dbReference type="Proteomes" id="UP000035481"/>
    </source>
</evidence>
<dbReference type="Gene3D" id="2.40.50.100">
    <property type="match status" value="1"/>
</dbReference>
<evidence type="ECO:0000256" key="1">
    <source>
        <dbReference type="ARBA" id="ARBA00009477"/>
    </source>
</evidence>
<sequence>MRLTLCSILLATCATLAQAAEPNVDSPSVHVLLSADTETTLSSQMNGTLGDMKVTLGQRVAKNALLVELNCGEAQARAQAADAELAMAQQNLVAKQGMQKLNAAGEIEVANAKTDVAKAQGARALAAAQRNYCYVRAPFGARIAKVYARPYQTVAAGAPLFDLVSDGPLKVRLNVPSSLVAQLKLGMPFQIRVSETGKTYPAHVSAMSARVDAVAQTVELEARLDGEHPELIAGMSGVALLPGAR</sequence>
<feature type="signal peptide" evidence="2">
    <location>
        <begin position="1"/>
        <end position="19"/>
    </location>
</feature>
<comment type="similarity">
    <text evidence="1">Belongs to the membrane fusion protein (MFP) (TC 8.A.1) family.</text>
</comment>
<dbReference type="GO" id="GO:1990281">
    <property type="term" value="C:efflux pump complex"/>
    <property type="evidence" value="ECO:0007669"/>
    <property type="project" value="TreeGrafter"/>
</dbReference>
<reference evidence="3 4" key="1">
    <citation type="journal article" date="2015" name="Antonie Van Leeuwenhoek">
        <title>A phylogenomic and molecular marker based taxonomic framework for the order Xanthomonadales: proposal to transfer the families Algiphilaceae and Solimonadaceae to the order Nevskiales ord. nov. and to create a new family within the order Xanthomonadales, the family Rhodanobacteraceae fam. nov., containing the genus Rhodanobacter and its closest relatives.</title>
        <authorList>
            <person name="Naushad S."/>
            <person name="Adeolu M."/>
            <person name="Wong S."/>
            <person name="Sohail M."/>
            <person name="Schellhorn H.E."/>
            <person name="Gupta R.S."/>
        </authorList>
    </citation>
    <scope>NUCLEOTIDE SEQUENCE [LARGE SCALE GENOMIC DNA]</scope>
    <source>
        <strain evidence="3 4">DSM 16301</strain>
    </source>
</reference>
<organism evidence="3 4">
    <name type="scientific">Dyella japonica DSM 16301</name>
    <dbReference type="NCBI Taxonomy" id="1440762"/>
    <lineage>
        <taxon>Bacteria</taxon>
        <taxon>Pseudomonadati</taxon>
        <taxon>Pseudomonadota</taxon>
        <taxon>Gammaproteobacteria</taxon>
        <taxon>Lysobacterales</taxon>
        <taxon>Rhodanobacteraceae</taxon>
        <taxon>Dyella</taxon>
    </lineage>
</organism>
<dbReference type="Gene3D" id="2.40.30.170">
    <property type="match status" value="1"/>
</dbReference>
<dbReference type="STRING" id="1440762.Y882_06030"/>
<feature type="chain" id="PRO_5002577292" evidence="2">
    <location>
        <begin position="20"/>
        <end position="245"/>
    </location>
</feature>